<name>E9D4V3_COCPS</name>
<sequence>MRCLPHLHRKNRSTFRASTLSRRAIGIMIEKVLKSETFLRNTGFLKGSRLVQMVSSVLLSMARYISMNTKSPLCMDLLEFHTSAAFIFSIYS</sequence>
<evidence type="ECO:0000313" key="1">
    <source>
        <dbReference type="EMBL" id="EFW18536.1"/>
    </source>
</evidence>
<accession>E9D4V3</accession>
<dbReference type="Proteomes" id="UP000002497">
    <property type="component" value="Unassembled WGS sequence"/>
</dbReference>
<proteinExistence type="predicted"/>
<organism evidence="2">
    <name type="scientific">Coccidioides posadasii (strain RMSCC 757 / Silveira)</name>
    <name type="common">Valley fever fungus</name>
    <dbReference type="NCBI Taxonomy" id="443226"/>
    <lineage>
        <taxon>Eukaryota</taxon>
        <taxon>Fungi</taxon>
        <taxon>Dikarya</taxon>
        <taxon>Ascomycota</taxon>
        <taxon>Pezizomycotina</taxon>
        <taxon>Eurotiomycetes</taxon>
        <taxon>Eurotiomycetidae</taxon>
        <taxon>Onygenales</taxon>
        <taxon>Onygenaceae</taxon>
        <taxon>Coccidioides</taxon>
    </lineage>
</organism>
<protein>
    <submittedName>
        <fullName evidence="1">Uncharacterized protein</fullName>
    </submittedName>
</protein>
<gene>
    <name evidence="1" type="ORF">CPSG_05221</name>
</gene>
<dbReference type="VEuPathDB" id="FungiDB:CPSG_05221"/>
<dbReference type="HOGENOM" id="CLU_2413110_0_0_1"/>
<dbReference type="AlphaFoldDB" id="E9D4V3"/>
<dbReference type="EMBL" id="GL636492">
    <property type="protein sequence ID" value="EFW18536.1"/>
    <property type="molecule type" value="Genomic_DNA"/>
</dbReference>
<reference evidence="2" key="2">
    <citation type="submission" date="2010-03" db="EMBL/GenBank/DDBJ databases">
        <title>The genome sequence of Coccidioides posadasii strain Silveira.</title>
        <authorList>
            <consortium name="The Broad Institute Genome Sequencing Center for Infectious Disease"/>
            <person name="Neafsey D."/>
            <person name="Orbach M."/>
            <person name="Henn M.R."/>
            <person name="Cole G.T."/>
            <person name="Galgiani J."/>
            <person name="Gardner M.J."/>
            <person name="Kirkland T.N."/>
            <person name="Taylor J.W."/>
            <person name="Young S.K."/>
            <person name="Zeng Q."/>
            <person name="Koehrsen M."/>
            <person name="Alvarado L."/>
            <person name="Berlin A."/>
            <person name="Borenstein D."/>
            <person name="Chapman S.B."/>
            <person name="Chen Z."/>
            <person name="Engels R."/>
            <person name="Freedman E."/>
            <person name="Gellesch M."/>
            <person name="Goldberg J."/>
            <person name="Griggs A."/>
            <person name="Gujja S."/>
            <person name="Heilman E."/>
            <person name="Heiman D."/>
            <person name="Howarth C."/>
            <person name="Jen D."/>
            <person name="Larson L."/>
            <person name="Mehta T."/>
            <person name="Neiman D."/>
            <person name="Park D."/>
            <person name="Pearson M."/>
            <person name="Richards J."/>
            <person name="Roberts A."/>
            <person name="Saif S."/>
            <person name="Shea T."/>
            <person name="Shenoy N."/>
            <person name="Sisk P."/>
            <person name="Stolte C."/>
            <person name="Sykes S."/>
            <person name="Walk T."/>
            <person name="White J."/>
            <person name="Yandava C."/>
            <person name="Haas B."/>
            <person name="Nusbaum C."/>
            <person name="Birren B."/>
        </authorList>
    </citation>
    <scope>NUCLEOTIDE SEQUENCE [LARGE SCALE GENOMIC DNA]</scope>
    <source>
        <strain evidence="2">RMSCC 757 / Silveira</strain>
    </source>
</reference>
<evidence type="ECO:0000313" key="2">
    <source>
        <dbReference type="Proteomes" id="UP000002497"/>
    </source>
</evidence>
<reference evidence="2" key="1">
    <citation type="journal article" date="2010" name="Genome Res.">
        <title>Population genomic sequencing of Coccidioides fungi reveals recent hybridization and transposon control.</title>
        <authorList>
            <person name="Neafsey D.E."/>
            <person name="Barker B.M."/>
            <person name="Sharpton T.J."/>
            <person name="Stajich J.E."/>
            <person name="Park D.J."/>
            <person name="Whiston E."/>
            <person name="Hung C.-Y."/>
            <person name="McMahan C."/>
            <person name="White J."/>
            <person name="Sykes S."/>
            <person name="Heiman D."/>
            <person name="Young S."/>
            <person name="Zeng Q."/>
            <person name="Abouelleil A."/>
            <person name="Aftuck L."/>
            <person name="Bessette D."/>
            <person name="Brown A."/>
            <person name="FitzGerald M."/>
            <person name="Lui A."/>
            <person name="Macdonald J.P."/>
            <person name="Priest M."/>
            <person name="Orbach M.J."/>
            <person name="Galgiani J.N."/>
            <person name="Kirkland T.N."/>
            <person name="Cole G.T."/>
            <person name="Birren B.W."/>
            <person name="Henn M.R."/>
            <person name="Taylor J.W."/>
            <person name="Rounsley S.D."/>
        </authorList>
    </citation>
    <scope>NUCLEOTIDE SEQUENCE [LARGE SCALE GENOMIC DNA]</scope>
    <source>
        <strain evidence="2">RMSCC 757 / Silveira</strain>
    </source>
</reference>
<keyword evidence="2" id="KW-1185">Reference proteome</keyword>